<dbReference type="EMBL" id="VYQE01000001">
    <property type="protein sequence ID" value="KAA9010253.1"/>
    <property type="molecule type" value="Genomic_DNA"/>
</dbReference>
<dbReference type="AlphaFoldDB" id="A0A5J5GR72"/>
<dbReference type="RefSeq" id="WP_150443739.1">
    <property type="nucleotide sequence ID" value="NZ_VYQE01000001.1"/>
</dbReference>
<feature type="signal peptide" evidence="1">
    <location>
        <begin position="1"/>
        <end position="20"/>
    </location>
</feature>
<dbReference type="Proteomes" id="UP000326554">
    <property type="component" value="Unassembled WGS sequence"/>
</dbReference>
<evidence type="ECO:0000313" key="3">
    <source>
        <dbReference type="Proteomes" id="UP000326554"/>
    </source>
</evidence>
<keyword evidence="1" id="KW-0732">Signal</keyword>
<name>A0A5J5GR72_9RHOB</name>
<feature type="chain" id="PRO_5023864598" evidence="1">
    <location>
        <begin position="21"/>
        <end position="148"/>
    </location>
</feature>
<accession>A0A5J5GR72</accession>
<comment type="caution">
    <text evidence="2">The sequence shown here is derived from an EMBL/GenBank/DDBJ whole genome shotgun (WGS) entry which is preliminary data.</text>
</comment>
<protein>
    <submittedName>
        <fullName evidence="2">Uncharacterized protein</fullName>
    </submittedName>
</protein>
<dbReference type="PROSITE" id="PS51257">
    <property type="entry name" value="PROKAR_LIPOPROTEIN"/>
    <property type="match status" value="1"/>
</dbReference>
<organism evidence="2 3">
    <name type="scientific">Histidinibacterium aquaticum</name>
    <dbReference type="NCBI Taxonomy" id="2613962"/>
    <lineage>
        <taxon>Bacteria</taxon>
        <taxon>Pseudomonadati</taxon>
        <taxon>Pseudomonadota</taxon>
        <taxon>Alphaproteobacteria</taxon>
        <taxon>Rhodobacterales</taxon>
        <taxon>Paracoccaceae</taxon>
        <taxon>Histidinibacterium</taxon>
    </lineage>
</organism>
<keyword evidence="3" id="KW-1185">Reference proteome</keyword>
<evidence type="ECO:0000256" key="1">
    <source>
        <dbReference type="SAM" id="SignalP"/>
    </source>
</evidence>
<proteinExistence type="predicted"/>
<sequence length="148" mass="15024">MKPIALTALLALTLAGCGQGMDRVATPATTAAVPASAPAAADPAAQARTVAARLNARADVLAESGLQLRSAVAEGQLVTAEFGLSFPGADLSEEDRAEVGPTFTNALLEGFCADDNARTFFASGNRLRVRFLGSDDALVGDVTVDSCA</sequence>
<reference evidence="2 3" key="1">
    <citation type="submission" date="2019-09" db="EMBL/GenBank/DDBJ databases">
        <authorList>
            <person name="Park J.-S."/>
            <person name="Choi H.-J."/>
        </authorList>
    </citation>
    <scope>NUCLEOTIDE SEQUENCE [LARGE SCALE GENOMIC DNA]</scope>
    <source>
        <strain evidence="2 3">176SS1-4</strain>
    </source>
</reference>
<gene>
    <name evidence="2" type="ORF">F3S47_03105</name>
</gene>
<evidence type="ECO:0000313" key="2">
    <source>
        <dbReference type="EMBL" id="KAA9010253.1"/>
    </source>
</evidence>